<keyword evidence="8" id="KW-1185">Reference proteome</keyword>
<evidence type="ECO:0000256" key="3">
    <source>
        <dbReference type="SAM" id="MobiDB-lite"/>
    </source>
</evidence>
<dbReference type="PROSITE" id="PS51257">
    <property type="entry name" value="PROKAR_LIPOPROTEIN"/>
    <property type="match status" value="1"/>
</dbReference>
<feature type="domain" description="Sushi" evidence="6">
    <location>
        <begin position="207"/>
        <end position="268"/>
    </location>
</feature>
<dbReference type="PROSITE" id="PS50923">
    <property type="entry name" value="SUSHI"/>
    <property type="match status" value="3"/>
</dbReference>
<feature type="transmembrane region" description="Helical" evidence="4">
    <location>
        <begin position="451"/>
        <end position="473"/>
    </location>
</feature>
<dbReference type="Pfam" id="PF00084">
    <property type="entry name" value="Sushi"/>
    <property type="match status" value="3"/>
</dbReference>
<evidence type="ECO:0000313" key="8">
    <source>
        <dbReference type="Proteomes" id="UP001195483"/>
    </source>
</evidence>
<dbReference type="EMBL" id="JAEAOA010000236">
    <property type="protein sequence ID" value="KAK3578673.1"/>
    <property type="molecule type" value="Genomic_DNA"/>
</dbReference>
<feature type="region of interest" description="Disordered" evidence="3">
    <location>
        <begin position="480"/>
        <end position="501"/>
    </location>
</feature>
<keyword evidence="5" id="KW-0732">Signal</keyword>
<feature type="signal peptide" evidence="5">
    <location>
        <begin position="1"/>
        <end position="20"/>
    </location>
</feature>
<proteinExistence type="predicted"/>
<name>A0AAE0RSG7_9BIVA</name>
<dbReference type="SMART" id="SM00032">
    <property type="entry name" value="CCP"/>
    <property type="match status" value="4"/>
</dbReference>
<dbReference type="Proteomes" id="UP001195483">
    <property type="component" value="Unassembled WGS sequence"/>
</dbReference>
<comment type="caution">
    <text evidence="2">Lacks conserved residue(s) required for the propagation of feature annotation.</text>
</comment>
<dbReference type="Gene3D" id="2.10.70.10">
    <property type="entry name" value="Complement Module, domain 1"/>
    <property type="match status" value="2"/>
</dbReference>
<dbReference type="InterPro" id="IPR000436">
    <property type="entry name" value="Sushi_SCR_CCP_dom"/>
</dbReference>
<reference evidence="7" key="1">
    <citation type="journal article" date="2021" name="Genome Biol. Evol.">
        <title>A High-Quality Reference Genome for a Parasitic Bivalve with Doubly Uniparental Inheritance (Bivalvia: Unionida).</title>
        <authorList>
            <person name="Smith C.H."/>
        </authorList>
    </citation>
    <scope>NUCLEOTIDE SEQUENCE</scope>
    <source>
        <strain evidence="7">CHS0354</strain>
    </source>
</reference>
<reference evidence="7" key="2">
    <citation type="journal article" date="2021" name="Genome Biol. Evol.">
        <title>Developing a high-quality reference genome for a parasitic bivalve with doubly uniparental inheritance (Bivalvia: Unionida).</title>
        <authorList>
            <person name="Smith C.H."/>
        </authorList>
    </citation>
    <scope>NUCLEOTIDE SEQUENCE</scope>
    <source>
        <strain evidence="7">CHS0354</strain>
        <tissue evidence="7">Mantle</tissue>
    </source>
</reference>
<feature type="domain" description="Sushi" evidence="6">
    <location>
        <begin position="148"/>
        <end position="206"/>
    </location>
</feature>
<feature type="chain" id="PRO_5042209376" description="Sushi domain-containing protein" evidence="5">
    <location>
        <begin position="21"/>
        <end position="583"/>
    </location>
</feature>
<evidence type="ECO:0000313" key="7">
    <source>
        <dbReference type="EMBL" id="KAK3578673.1"/>
    </source>
</evidence>
<organism evidence="7 8">
    <name type="scientific">Potamilus streckersoni</name>
    <dbReference type="NCBI Taxonomy" id="2493646"/>
    <lineage>
        <taxon>Eukaryota</taxon>
        <taxon>Metazoa</taxon>
        <taxon>Spiralia</taxon>
        <taxon>Lophotrochozoa</taxon>
        <taxon>Mollusca</taxon>
        <taxon>Bivalvia</taxon>
        <taxon>Autobranchia</taxon>
        <taxon>Heteroconchia</taxon>
        <taxon>Palaeoheterodonta</taxon>
        <taxon>Unionida</taxon>
        <taxon>Unionoidea</taxon>
        <taxon>Unionidae</taxon>
        <taxon>Ambleminae</taxon>
        <taxon>Lampsilini</taxon>
        <taxon>Potamilus</taxon>
    </lineage>
</organism>
<evidence type="ECO:0000256" key="4">
    <source>
        <dbReference type="SAM" id="Phobius"/>
    </source>
</evidence>
<evidence type="ECO:0000256" key="1">
    <source>
        <dbReference type="ARBA" id="ARBA00023157"/>
    </source>
</evidence>
<gene>
    <name evidence="7" type="ORF">CHS0354_002978</name>
</gene>
<dbReference type="CDD" id="cd00033">
    <property type="entry name" value="CCP"/>
    <property type="match status" value="1"/>
</dbReference>
<evidence type="ECO:0000256" key="5">
    <source>
        <dbReference type="SAM" id="SignalP"/>
    </source>
</evidence>
<keyword evidence="4" id="KW-1133">Transmembrane helix</keyword>
<keyword evidence="4" id="KW-0472">Membrane</keyword>
<dbReference type="SUPFAM" id="SSF57535">
    <property type="entry name" value="Complement control module/SCR domain"/>
    <property type="match status" value="2"/>
</dbReference>
<keyword evidence="4" id="KW-0812">Transmembrane</keyword>
<protein>
    <recommendedName>
        <fullName evidence="6">Sushi domain-containing protein</fullName>
    </recommendedName>
</protein>
<keyword evidence="1" id="KW-1015">Disulfide bond</keyword>
<evidence type="ECO:0000259" key="6">
    <source>
        <dbReference type="PROSITE" id="PS50923"/>
    </source>
</evidence>
<reference evidence="7" key="3">
    <citation type="submission" date="2023-05" db="EMBL/GenBank/DDBJ databases">
        <authorList>
            <person name="Smith C.H."/>
        </authorList>
    </citation>
    <scope>NUCLEOTIDE SEQUENCE</scope>
    <source>
        <strain evidence="7">CHS0354</strain>
        <tissue evidence="7">Mantle</tissue>
    </source>
</reference>
<comment type="caution">
    <text evidence="7">The sequence shown here is derived from an EMBL/GenBank/DDBJ whole genome shotgun (WGS) entry which is preliminary data.</text>
</comment>
<keyword evidence="2" id="KW-0768">Sushi</keyword>
<dbReference type="AlphaFoldDB" id="A0AAE0RSG7"/>
<feature type="domain" description="Sushi" evidence="6">
    <location>
        <begin position="81"/>
        <end position="144"/>
    </location>
</feature>
<evidence type="ECO:0000256" key="2">
    <source>
        <dbReference type="PROSITE-ProRule" id="PRU00302"/>
    </source>
</evidence>
<accession>A0AAE0RSG7</accession>
<dbReference type="InterPro" id="IPR035976">
    <property type="entry name" value="Sushi/SCR/CCP_sf"/>
</dbReference>
<sequence length="583" mass="64985">MEKNGLTYFLLLLIVSICSAASSCDMQIPNGDVIWCGTDGEPCVYSCHKGYKRHDIVSWLKCSTSGEWVSLFSHWLESTNDFCTPMPCPTVISKGAFSAACKAVVGSTCSFSCEAGYMRNTSVSEVTCQTSTEWSADLTSLCLRPDGQQCPYYIPRGDLNLTCIREPGQTCNFTCDEGYQPSISPPTIACGSNSEWNHNPESLCQEIICPKFFEGGYIAETCSRKYKDMCSEYQCNPGYVKLARARYIQCDESGKWIDYNENSSACVREDQLCPDKFPGGYFIWHCNRIQKERCSYFCYSGYLHNPSITWLTCQENRLWNVDANLLCIQSDMSNTSSSTTFRTTSPAATTRQTSVFPKLLCNMKIPHGEIAWWCASKSPPCPYSCHEGYKKHETVSWLNCSTSGQWVPQYQYQFDGVRFSVEDLCTCTSMSYFNVSTSTGERSGDRNIGSIVGITVGALTGIAIIIFFVGWIAKRSSVKKSQRREPDSMGGRGLRPSDNHVGNVTTIRQHPNADVMGSVSSFESPSYNGLYVHPYVQLIPIISSSCKYPGPPPSYSKTPSALIESPPTYEEVARDPSRFNLYI</sequence>